<dbReference type="PANTHER" id="PTHR33498">
    <property type="entry name" value="TRANSPOSASE FOR INSERTION SEQUENCE ELEMENT IS1557"/>
    <property type="match status" value="1"/>
</dbReference>
<reference evidence="2 3" key="1">
    <citation type="journal article" date="2020" name="Biotechnol. Biofuels">
        <title>New insights from the biogas microbiome by comprehensive genome-resolved metagenomics of nearly 1600 species originating from multiple anaerobic digesters.</title>
        <authorList>
            <person name="Campanaro S."/>
            <person name="Treu L."/>
            <person name="Rodriguez-R L.M."/>
            <person name="Kovalovszki A."/>
            <person name="Ziels R.M."/>
            <person name="Maus I."/>
            <person name="Zhu X."/>
            <person name="Kougias P.G."/>
            <person name="Basile A."/>
            <person name="Luo G."/>
            <person name="Schluter A."/>
            <person name="Konstantinidis K.T."/>
            <person name="Angelidaki I."/>
        </authorList>
    </citation>
    <scope>NUCLEOTIDE SEQUENCE [LARGE SCALE GENOMIC DNA]</scope>
    <source>
        <strain evidence="2">AS23ysBPME_34</strain>
    </source>
</reference>
<sequence length="202" mass="23041">MSISNDIKLLLDIQDENIYFEENAVEYKEFKGKTAKFITGKLTYTPSHCECCGVKNENYTIYKNGTKTSRITLPFTGIYPTYLLLKKQRFFCKACNSTFIAKSSVVERHCFISKQTRAQVLIKSADTQTITSISHDCSVSPSTVQRIISEEVKPYKFSYNSLPEHLSFDEFRYGKGKFAFEYINAETGEILGILSSRDGYTV</sequence>
<evidence type="ECO:0000259" key="1">
    <source>
        <dbReference type="Pfam" id="PF14690"/>
    </source>
</evidence>
<dbReference type="InterPro" id="IPR029261">
    <property type="entry name" value="Transposase_Znf"/>
</dbReference>
<name>A0A7X8C404_9LACT</name>
<evidence type="ECO:0000313" key="2">
    <source>
        <dbReference type="EMBL" id="NLJ18586.1"/>
    </source>
</evidence>
<gene>
    <name evidence="2" type="ORF">GX355_06960</name>
</gene>
<accession>A0A7X8C404</accession>
<dbReference type="AlphaFoldDB" id="A0A7X8C404"/>
<dbReference type="PANTHER" id="PTHR33498:SF1">
    <property type="entry name" value="TRANSPOSASE FOR INSERTION SEQUENCE ELEMENT IS1557"/>
    <property type="match status" value="1"/>
</dbReference>
<comment type="caution">
    <text evidence="2">The sequence shown here is derived from an EMBL/GenBank/DDBJ whole genome shotgun (WGS) entry which is preliminary data.</text>
</comment>
<evidence type="ECO:0000313" key="3">
    <source>
        <dbReference type="Proteomes" id="UP000541058"/>
    </source>
</evidence>
<dbReference type="RefSeq" id="WP_276648635.1">
    <property type="nucleotide sequence ID" value="NZ_JAAYSM010000219.1"/>
</dbReference>
<proteinExistence type="predicted"/>
<feature type="non-terminal residue" evidence="2">
    <location>
        <position position="202"/>
    </location>
</feature>
<dbReference type="EMBL" id="JAAYSM010000219">
    <property type="protein sequence ID" value="NLJ18586.1"/>
    <property type="molecule type" value="Genomic_DNA"/>
</dbReference>
<dbReference type="Proteomes" id="UP000541058">
    <property type="component" value="Unassembled WGS sequence"/>
</dbReference>
<protein>
    <submittedName>
        <fullName evidence="2">Transposase</fullName>
    </submittedName>
</protein>
<organism evidence="2 3">
    <name type="scientific">Globicatella sulfidifaciens</name>
    <dbReference type="NCBI Taxonomy" id="136093"/>
    <lineage>
        <taxon>Bacteria</taxon>
        <taxon>Bacillati</taxon>
        <taxon>Bacillota</taxon>
        <taxon>Bacilli</taxon>
        <taxon>Lactobacillales</taxon>
        <taxon>Aerococcaceae</taxon>
        <taxon>Globicatella</taxon>
    </lineage>
</organism>
<dbReference type="InterPro" id="IPR047951">
    <property type="entry name" value="Transpos_ISL3"/>
</dbReference>
<dbReference type="Pfam" id="PF14690">
    <property type="entry name" value="Zn_ribbon_ISL3"/>
    <property type="match status" value="1"/>
</dbReference>
<feature type="domain" description="Transposase IS204/IS1001/IS1096/IS1165 zinc-finger" evidence="1">
    <location>
        <begin position="46"/>
        <end position="95"/>
    </location>
</feature>